<sequence>MKGKHKIEVRSGRVVFTIELERNITILRGDSATGKTTLVEMLQAYETYGRQSGVTVSCDKPCLVLSGVNWELQLNATHDSIVFVDEGSTFVSSLDFARAIQHSDNYYVLVTREDLSTLPYSVNAILELKKTTSRFKRTYNKAYPVYDSLTASNVQLEGVEKLLTEDANSGYRLFTKIGEKYGIVCISAAGKDNIKQKIFPMKSEKVLVIADGAAFGPQMNDIYRLMQEDNAKFSLYLPESLEWLLLKADLLGQPDILEILQHPADFIESSEFFSWERFFTNLLEQRTKDISYMQYDKAKLPEFYLQEENLEKIIAEMG</sequence>
<proteinExistence type="predicted"/>
<organism evidence="1 2">
    <name type="scientific">Faecalibacterium prausnitzii</name>
    <dbReference type="NCBI Taxonomy" id="853"/>
    <lineage>
        <taxon>Bacteria</taxon>
        <taxon>Bacillati</taxon>
        <taxon>Bacillota</taxon>
        <taxon>Clostridia</taxon>
        <taxon>Eubacteriales</taxon>
        <taxon>Oscillospiraceae</taxon>
        <taxon>Faecalibacterium</taxon>
    </lineage>
</organism>
<dbReference type="RefSeq" id="WP_098923508.1">
    <property type="nucleotide sequence ID" value="NZ_CP023819.1"/>
</dbReference>
<dbReference type="EMBL" id="CP023819">
    <property type="protein sequence ID" value="ATL89978.1"/>
    <property type="molecule type" value="Genomic_DNA"/>
</dbReference>
<name>A0A291TA32_9FIRM</name>
<evidence type="ECO:0000313" key="1">
    <source>
        <dbReference type="EMBL" id="ATL89978.1"/>
    </source>
</evidence>
<evidence type="ECO:0000313" key="2">
    <source>
        <dbReference type="Proteomes" id="UP000223709"/>
    </source>
</evidence>
<dbReference type="AlphaFoldDB" id="A0A291TA32"/>
<reference evidence="1 2" key="1">
    <citation type="submission" date="2017-10" db="EMBL/GenBank/DDBJ databases">
        <title>Complete Genome Sequence of Faecalibacterium prausnitzii isolated from the gut of healthy adult Indian.</title>
        <authorList>
            <person name="Bag S."/>
            <person name="Ghosh T.S."/>
            <person name="Das B."/>
        </authorList>
    </citation>
    <scope>NUCLEOTIDE SEQUENCE [LARGE SCALE GENOMIC DNA]</scope>
    <source>
        <strain evidence="1 2">Indica</strain>
    </source>
</reference>
<evidence type="ECO:0008006" key="3">
    <source>
        <dbReference type="Google" id="ProtNLM"/>
    </source>
</evidence>
<accession>A0A291TA32</accession>
<gene>
    <name evidence="1" type="ORF">CRH10_06555</name>
</gene>
<protein>
    <recommendedName>
        <fullName evidence="3">Translation initiation factor 2</fullName>
    </recommendedName>
</protein>
<dbReference type="Proteomes" id="UP000223709">
    <property type="component" value="Chromosome"/>
</dbReference>